<proteinExistence type="predicted"/>
<sequence>MKKRLGLVVLLVAALFTGCSGDADDKKEDQAGIASVTAAINGVAWKATKINSVTLMKVPGENGGQRFDINAEDGSQRLFLTCGGELTADDAMPLKEYVFEDSGSEGELININALFLNYYLIGGDSFVEHTPKSGKMTITAMNPEKKTVSGTFSFTNEKGGILQTKIVTPDVFEVTNGVFTDLSYTVIKGE</sequence>
<evidence type="ECO:0000256" key="1">
    <source>
        <dbReference type="SAM" id="SignalP"/>
    </source>
</evidence>
<dbReference type="RefSeq" id="WP_230001663.1">
    <property type="nucleotide sequence ID" value="NZ_CP087134.1"/>
</dbReference>
<keyword evidence="1" id="KW-0732">Signal</keyword>
<dbReference type="PROSITE" id="PS51257">
    <property type="entry name" value="PROKAR_LIPOPROTEIN"/>
    <property type="match status" value="1"/>
</dbReference>
<feature type="signal peptide" evidence="1">
    <location>
        <begin position="1"/>
        <end position="22"/>
    </location>
</feature>
<evidence type="ECO:0000313" key="2">
    <source>
        <dbReference type="EMBL" id="MDX6189691.1"/>
    </source>
</evidence>
<organism evidence="2 3">
    <name type="scientific">Flavobacterium cupriresistens</name>
    <dbReference type="NCBI Taxonomy" id="2893885"/>
    <lineage>
        <taxon>Bacteria</taxon>
        <taxon>Pseudomonadati</taxon>
        <taxon>Bacteroidota</taxon>
        <taxon>Flavobacteriia</taxon>
        <taxon>Flavobacteriales</taxon>
        <taxon>Flavobacteriaceae</taxon>
        <taxon>Flavobacterium</taxon>
    </lineage>
</organism>
<accession>A0ABU4RGP0</accession>
<dbReference type="EMBL" id="JAWXVI010000005">
    <property type="protein sequence ID" value="MDX6189691.1"/>
    <property type="molecule type" value="Genomic_DNA"/>
</dbReference>
<gene>
    <name evidence="2" type="ORF">SGQ83_10040</name>
</gene>
<name>A0ABU4RGP0_9FLAO</name>
<protein>
    <submittedName>
        <fullName evidence="2">DUF6252 family protein</fullName>
    </submittedName>
</protein>
<evidence type="ECO:0000313" key="3">
    <source>
        <dbReference type="Proteomes" id="UP001273350"/>
    </source>
</evidence>
<comment type="caution">
    <text evidence="2">The sequence shown here is derived from an EMBL/GenBank/DDBJ whole genome shotgun (WGS) entry which is preliminary data.</text>
</comment>
<reference evidence="2 3" key="1">
    <citation type="submission" date="2023-11" db="EMBL/GenBank/DDBJ databases">
        <title>Unpublished Manusciprt.</title>
        <authorList>
            <person name="Saticioglu I.B."/>
            <person name="Ay H."/>
            <person name="Ajmi N."/>
            <person name="Altun S."/>
            <person name="Duman M."/>
        </authorList>
    </citation>
    <scope>NUCLEOTIDE SEQUENCE [LARGE SCALE GENOMIC DNA]</scope>
    <source>
        <strain evidence="2 3">Fl-318</strain>
    </source>
</reference>
<keyword evidence="3" id="KW-1185">Reference proteome</keyword>
<dbReference type="Proteomes" id="UP001273350">
    <property type="component" value="Unassembled WGS sequence"/>
</dbReference>
<feature type="chain" id="PRO_5047455461" evidence="1">
    <location>
        <begin position="23"/>
        <end position="190"/>
    </location>
</feature>